<feature type="chain" id="PRO_5029441486" description="DUF1279 domain-containing protein" evidence="1">
    <location>
        <begin position="26"/>
        <end position="226"/>
    </location>
</feature>
<organism evidence="2 3">
    <name type="scientific">Trypanosoma cruzi</name>
    <dbReference type="NCBI Taxonomy" id="5693"/>
    <lineage>
        <taxon>Eukaryota</taxon>
        <taxon>Discoba</taxon>
        <taxon>Euglenozoa</taxon>
        <taxon>Kinetoplastea</taxon>
        <taxon>Metakinetoplastina</taxon>
        <taxon>Trypanosomatida</taxon>
        <taxon>Trypanosomatidae</taxon>
        <taxon>Trypanosoma</taxon>
        <taxon>Schizotrypanum</taxon>
    </lineage>
</organism>
<protein>
    <recommendedName>
        <fullName evidence="4">DUF1279 domain-containing protein</fullName>
    </recommendedName>
</protein>
<dbReference type="VEuPathDB" id="TriTrypDB:BCY84_10611"/>
<comment type="caution">
    <text evidence="2">The sequence shown here is derived from an EMBL/GenBank/DDBJ whole genome shotgun (WGS) entry which is preliminary data.</text>
</comment>
<accession>A0A7J6YJC2</accession>
<name>A0A7J6YJC2_TRYCR</name>
<sequence length="226" mass="24747">MGVVNMQRGVYLSLTTCILWSPSLARRFVATVAPVAPVATLGKRAGRPASVSHVRGKKNQPIIIAKHSSKAAASGPTMSRSRFYRVLQERGVGFAMYLYIFGESMTLAVLYALHNDGFSIGDVFDWLKFLSADSLIDLERWSQVGPVVGGLRLSPRLLCNYLAANALTYPLYAMQFAFCAATFPLLCRVMSPVSYFLHACRARGKKGRIVPKAPSVGVKTEGRLTR</sequence>
<feature type="signal peptide" evidence="1">
    <location>
        <begin position="1"/>
        <end position="25"/>
    </location>
</feature>
<dbReference type="AlphaFoldDB" id="A0A7J6YJC2"/>
<dbReference type="VEuPathDB" id="TriTrypDB:ECC02_000771"/>
<proteinExistence type="predicted"/>
<reference evidence="2 3" key="1">
    <citation type="journal article" date="2019" name="Genome Biol. Evol.">
        <title>Nanopore Sequencing Significantly Improves Genome Assembly of the Protozoan Parasite Trypanosoma cruzi.</title>
        <authorList>
            <person name="Diaz-Viraque F."/>
            <person name="Pita S."/>
            <person name="Greif G."/>
            <person name="de Souza R.C.M."/>
            <person name="Iraola G."/>
            <person name="Robello C."/>
        </authorList>
    </citation>
    <scope>NUCLEOTIDE SEQUENCE [LARGE SCALE GENOMIC DNA]</scope>
    <source>
        <strain evidence="2 3">Berenice</strain>
    </source>
</reference>
<evidence type="ECO:0008006" key="4">
    <source>
        <dbReference type="Google" id="ProtNLM"/>
    </source>
</evidence>
<evidence type="ECO:0000313" key="2">
    <source>
        <dbReference type="EMBL" id="KAF5226208.1"/>
    </source>
</evidence>
<keyword evidence="1" id="KW-0732">Signal</keyword>
<gene>
    <name evidence="2" type="ORF">ECC02_000771</name>
</gene>
<dbReference type="Proteomes" id="UP000583944">
    <property type="component" value="Unassembled WGS sequence"/>
</dbReference>
<dbReference type="EMBL" id="JABDHM010000003">
    <property type="protein sequence ID" value="KAF5226208.1"/>
    <property type="molecule type" value="Genomic_DNA"/>
</dbReference>
<evidence type="ECO:0000256" key="1">
    <source>
        <dbReference type="SAM" id="SignalP"/>
    </source>
</evidence>
<evidence type="ECO:0000313" key="3">
    <source>
        <dbReference type="Proteomes" id="UP000583944"/>
    </source>
</evidence>